<feature type="region of interest" description="Disordered" evidence="1">
    <location>
        <begin position="372"/>
        <end position="435"/>
    </location>
</feature>
<keyword evidence="3" id="KW-0732">Signal</keyword>
<feature type="compositionally biased region" description="Gly residues" evidence="1">
    <location>
        <begin position="378"/>
        <end position="388"/>
    </location>
</feature>
<comment type="caution">
    <text evidence="4">The sequence shown here is derived from an EMBL/GenBank/DDBJ whole genome shotgun (WGS) entry which is preliminary data.</text>
</comment>
<name>A0ABS3W095_MICEH</name>
<dbReference type="SUPFAM" id="SSF75011">
    <property type="entry name" value="3-carboxy-cis,cis-mucoante lactonizing enzyme"/>
    <property type="match status" value="1"/>
</dbReference>
<protein>
    <recommendedName>
        <fullName evidence="6">WD40-like Beta Propeller Repeat</fullName>
    </recommendedName>
</protein>
<dbReference type="EMBL" id="WVUH01000430">
    <property type="protein sequence ID" value="MBO4210217.1"/>
    <property type="molecule type" value="Genomic_DNA"/>
</dbReference>
<evidence type="ECO:0000256" key="2">
    <source>
        <dbReference type="SAM" id="Phobius"/>
    </source>
</evidence>
<feature type="signal peptide" evidence="3">
    <location>
        <begin position="1"/>
        <end position="26"/>
    </location>
</feature>
<evidence type="ECO:0008006" key="6">
    <source>
        <dbReference type="Google" id="ProtNLM"/>
    </source>
</evidence>
<sequence length="435" mass="45182">MRRAVSSVTVAFGLACVFTAGPAALAAPTPGPSGPGAAPAAGKKRCGITDSRLRELSGLVATKTGYVVINDGTEEPSRKRIFFLDTRCKVTKAVEYSGNGPFDTEDLALSADGSTLWVADTGDNLTSTERRTRVALWSMPANGARKPALHRLAYPERKPHDAEALLMADDNTPIIVTKTIGKAEIFVPAAALKTNNEEPVPMKKAGEVTLPKTSTENVMQGPGRVAITGAARSPDGKRVVLRTYADAFEYDVPDGDVVKALTGGKPRVTPLADPFGEAIAYSPDGKTFLTVSDAGQLGEDDPIDVLAYTPSSSGVADRPGGAPPKKAVASTSWTDRLSLSDITYLIAAVGVVGAILVGAGIFGIVRSRRRAAADGPAAGRGGRTGTGRDGYDPDEPDHGPGERGYGAGDRYADRPPAGRGDERPPARGGRSGVYG</sequence>
<proteinExistence type="predicted"/>
<keyword evidence="2" id="KW-1133">Transmembrane helix</keyword>
<gene>
    <name evidence="4" type="ORF">GSF22_30120</name>
</gene>
<keyword evidence="5" id="KW-1185">Reference proteome</keyword>
<dbReference type="RefSeq" id="WP_208817319.1">
    <property type="nucleotide sequence ID" value="NZ_WVUH01000430.1"/>
</dbReference>
<dbReference type="Proteomes" id="UP000823521">
    <property type="component" value="Unassembled WGS sequence"/>
</dbReference>
<feature type="chain" id="PRO_5046621369" description="WD40-like Beta Propeller Repeat" evidence="3">
    <location>
        <begin position="27"/>
        <end position="435"/>
    </location>
</feature>
<feature type="transmembrane region" description="Helical" evidence="2">
    <location>
        <begin position="342"/>
        <end position="365"/>
    </location>
</feature>
<evidence type="ECO:0000256" key="1">
    <source>
        <dbReference type="SAM" id="MobiDB-lite"/>
    </source>
</evidence>
<dbReference type="PROSITE" id="PS51257">
    <property type="entry name" value="PROKAR_LIPOPROTEIN"/>
    <property type="match status" value="1"/>
</dbReference>
<keyword evidence="2" id="KW-0472">Membrane</keyword>
<feature type="non-terminal residue" evidence="4">
    <location>
        <position position="435"/>
    </location>
</feature>
<organism evidence="4 5">
    <name type="scientific">Micromonospora echinofusca</name>
    <dbReference type="NCBI Taxonomy" id="47858"/>
    <lineage>
        <taxon>Bacteria</taxon>
        <taxon>Bacillati</taxon>
        <taxon>Actinomycetota</taxon>
        <taxon>Actinomycetes</taxon>
        <taxon>Micromonosporales</taxon>
        <taxon>Micromonosporaceae</taxon>
        <taxon>Micromonospora</taxon>
    </lineage>
</organism>
<accession>A0ABS3W095</accession>
<evidence type="ECO:0000256" key="3">
    <source>
        <dbReference type="SAM" id="SignalP"/>
    </source>
</evidence>
<feature type="region of interest" description="Disordered" evidence="1">
    <location>
        <begin position="308"/>
        <end position="328"/>
    </location>
</feature>
<evidence type="ECO:0000313" key="5">
    <source>
        <dbReference type="Proteomes" id="UP000823521"/>
    </source>
</evidence>
<reference evidence="4 5" key="1">
    <citation type="submission" date="2019-12" db="EMBL/GenBank/DDBJ databases">
        <title>Whole genome sequencing of endophytic Actinobacterium Micromonospora sp. MPMI6T.</title>
        <authorList>
            <person name="Evv R."/>
            <person name="Podile A.R."/>
        </authorList>
    </citation>
    <scope>NUCLEOTIDE SEQUENCE [LARGE SCALE GENOMIC DNA]</scope>
    <source>
        <strain evidence="4 5">MPMI6</strain>
    </source>
</reference>
<keyword evidence="2" id="KW-0812">Transmembrane</keyword>
<evidence type="ECO:0000313" key="4">
    <source>
        <dbReference type="EMBL" id="MBO4210217.1"/>
    </source>
</evidence>